<dbReference type="GO" id="GO:0070733">
    <property type="term" value="F:AMPylase activity"/>
    <property type="evidence" value="ECO:0007669"/>
    <property type="project" value="UniProtKB-EC"/>
</dbReference>
<dbReference type="SUPFAM" id="SSF81301">
    <property type="entry name" value="Nucleotidyltransferase"/>
    <property type="match status" value="1"/>
</dbReference>
<comment type="catalytic activity">
    <reaction evidence="2">
        <text>O-(5'-adenylyl)-L-tyrosyl-[protein] + ATP = O-[5'-(adenylyl-(5'-&gt;3')-adenylyl)]-L-tyrosyl-[protein] + diphosphate</text>
        <dbReference type="Rhea" id="RHEA:66528"/>
        <dbReference type="Rhea" id="RHEA-COMP:13846"/>
        <dbReference type="Rhea" id="RHEA-COMP:17046"/>
        <dbReference type="ChEBI" id="CHEBI:30616"/>
        <dbReference type="ChEBI" id="CHEBI:33019"/>
        <dbReference type="ChEBI" id="CHEBI:83624"/>
        <dbReference type="ChEBI" id="CHEBI:167160"/>
    </reaction>
</comment>
<dbReference type="EC" id="2.7.7.108" evidence="1"/>
<dbReference type="PATRIC" id="fig|55758.3.peg.2137"/>
<protein>
    <recommendedName>
        <fullName evidence="1">protein adenylyltransferase</fullName>
        <ecNumber evidence="1">2.7.7.108</ecNumber>
    </recommendedName>
</protein>
<dbReference type="OrthoDB" id="77708at2157"/>
<keyword evidence="6" id="KW-1185">Reference proteome</keyword>
<dbReference type="InterPro" id="IPR052548">
    <property type="entry name" value="Type_VII_TA_antitoxin"/>
</dbReference>
<comment type="caution">
    <text evidence="5">The sequence shown here is derived from an EMBL/GenBank/DDBJ whole genome shotgun (WGS) entry which is preliminary data.</text>
</comment>
<proteinExistence type="predicted"/>
<dbReference type="EMBL" id="LWMT01000290">
    <property type="protein sequence ID" value="KZX10046.1"/>
    <property type="molecule type" value="Genomic_DNA"/>
</dbReference>
<dbReference type="RefSeq" id="WP_066974023.1">
    <property type="nucleotide sequence ID" value="NZ_LWMT01000290.1"/>
</dbReference>
<dbReference type="PANTHER" id="PTHR33933:SF1">
    <property type="entry name" value="PROTEIN ADENYLYLTRANSFERASE MNTA-RELATED"/>
    <property type="match status" value="1"/>
</dbReference>
<sequence>MNRKEIAKDFANSLNHPEIEKIILFGSVARGEDIDESDIDMLIITKNDDESKINSDIYTKVFNILITTGQRISIKMRSKEYYNKYINSSFLSNVEKDGILLN</sequence>
<evidence type="ECO:0000256" key="3">
    <source>
        <dbReference type="ARBA" id="ARBA00048696"/>
    </source>
</evidence>
<feature type="domain" description="Polymerase beta nucleotidyltransferase" evidence="4">
    <location>
        <begin position="15"/>
        <end position="67"/>
    </location>
</feature>
<evidence type="ECO:0000256" key="2">
    <source>
        <dbReference type="ARBA" id="ARBA00047518"/>
    </source>
</evidence>
<comment type="catalytic activity">
    <reaction evidence="3">
        <text>L-tyrosyl-[protein] + ATP = O-(5'-adenylyl)-L-tyrosyl-[protein] + diphosphate</text>
        <dbReference type="Rhea" id="RHEA:54288"/>
        <dbReference type="Rhea" id="RHEA-COMP:10136"/>
        <dbReference type="Rhea" id="RHEA-COMP:13846"/>
        <dbReference type="ChEBI" id="CHEBI:30616"/>
        <dbReference type="ChEBI" id="CHEBI:33019"/>
        <dbReference type="ChEBI" id="CHEBI:46858"/>
        <dbReference type="ChEBI" id="CHEBI:83624"/>
        <dbReference type="EC" id="2.7.7.108"/>
    </reaction>
</comment>
<dbReference type="Proteomes" id="UP000077066">
    <property type="component" value="Unassembled WGS sequence"/>
</dbReference>
<accession>A0A165YYX4</accession>
<gene>
    <name evidence="5" type="ORF">MBFIL_19180</name>
</gene>
<name>A0A165YYX4_9EURY</name>
<dbReference type="Pfam" id="PF18765">
    <property type="entry name" value="Polbeta"/>
    <property type="match status" value="1"/>
</dbReference>
<evidence type="ECO:0000313" key="5">
    <source>
        <dbReference type="EMBL" id="KZX10046.1"/>
    </source>
</evidence>
<organism evidence="5 6">
    <name type="scientific">Methanobrevibacter filiformis</name>
    <dbReference type="NCBI Taxonomy" id="55758"/>
    <lineage>
        <taxon>Archaea</taxon>
        <taxon>Methanobacteriati</taxon>
        <taxon>Methanobacteriota</taxon>
        <taxon>Methanomada group</taxon>
        <taxon>Methanobacteria</taxon>
        <taxon>Methanobacteriales</taxon>
        <taxon>Methanobacteriaceae</taxon>
        <taxon>Methanobrevibacter</taxon>
    </lineage>
</organism>
<dbReference type="InterPro" id="IPR041633">
    <property type="entry name" value="Polbeta"/>
</dbReference>
<keyword evidence="5" id="KW-0808">Transferase</keyword>
<dbReference type="Gene3D" id="3.30.460.10">
    <property type="entry name" value="Beta Polymerase, domain 2"/>
    <property type="match status" value="1"/>
</dbReference>
<reference evidence="5 6" key="1">
    <citation type="submission" date="2016-04" db="EMBL/GenBank/DDBJ databases">
        <title>Genome sequence of Methanobrevibacter filiformis DSM 11501.</title>
        <authorList>
            <person name="Poehlein A."/>
            <person name="Seedorf H."/>
            <person name="Daniel R."/>
        </authorList>
    </citation>
    <scope>NUCLEOTIDE SEQUENCE [LARGE SCALE GENOMIC DNA]</scope>
    <source>
        <strain evidence="5 6">DSM 11501</strain>
    </source>
</reference>
<dbReference type="AlphaFoldDB" id="A0A165YYX4"/>
<dbReference type="CDD" id="cd05403">
    <property type="entry name" value="NT_KNTase_like"/>
    <property type="match status" value="1"/>
</dbReference>
<evidence type="ECO:0000256" key="1">
    <source>
        <dbReference type="ARBA" id="ARBA00034531"/>
    </source>
</evidence>
<evidence type="ECO:0000259" key="4">
    <source>
        <dbReference type="Pfam" id="PF18765"/>
    </source>
</evidence>
<evidence type="ECO:0000313" key="6">
    <source>
        <dbReference type="Proteomes" id="UP000077066"/>
    </source>
</evidence>
<dbReference type="InterPro" id="IPR043519">
    <property type="entry name" value="NT_sf"/>
</dbReference>
<dbReference type="PANTHER" id="PTHR33933">
    <property type="entry name" value="NUCLEOTIDYLTRANSFERASE"/>
    <property type="match status" value="1"/>
</dbReference>